<dbReference type="EMBL" id="BPLR01007486">
    <property type="protein sequence ID" value="GIY17222.1"/>
    <property type="molecule type" value="Genomic_DNA"/>
</dbReference>
<feature type="region of interest" description="Disordered" evidence="1">
    <location>
        <begin position="26"/>
        <end position="46"/>
    </location>
</feature>
<comment type="caution">
    <text evidence="3">The sequence shown here is derived from an EMBL/GenBank/DDBJ whole genome shotgun (WGS) entry which is preliminary data.</text>
</comment>
<evidence type="ECO:0000256" key="2">
    <source>
        <dbReference type="SAM" id="SignalP"/>
    </source>
</evidence>
<sequence>MAMLVLLGFLYGPVLRRSPRRYPFESESYTAKRGNPGPPDRSPSTHTVNVRARFSISEIKEAVLLVLICFACNAACRSPANLENLRK</sequence>
<feature type="chain" id="PRO_5043607440" description="Secreted protein" evidence="2">
    <location>
        <begin position="17"/>
        <end position="87"/>
    </location>
</feature>
<evidence type="ECO:0008006" key="5">
    <source>
        <dbReference type="Google" id="ProtNLM"/>
    </source>
</evidence>
<gene>
    <name evidence="3" type="ORF">CEXT_246241</name>
</gene>
<dbReference type="AlphaFoldDB" id="A0AAV4R9Y6"/>
<protein>
    <recommendedName>
        <fullName evidence="5">Secreted protein</fullName>
    </recommendedName>
</protein>
<dbReference type="Proteomes" id="UP001054945">
    <property type="component" value="Unassembled WGS sequence"/>
</dbReference>
<reference evidence="3 4" key="1">
    <citation type="submission" date="2021-06" db="EMBL/GenBank/DDBJ databases">
        <title>Caerostris extrusa draft genome.</title>
        <authorList>
            <person name="Kono N."/>
            <person name="Arakawa K."/>
        </authorList>
    </citation>
    <scope>NUCLEOTIDE SEQUENCE [LARGE SCALE GENOMIC DNA]</scope>
</reference>
<evidence type="ECO:0000256" key="1">
    <source>
        <dbReference type="SAM" id="MobiDB-lite"/>
    </source>
</evidence>
<accession>A0AAV4R9Y6</accession>
<proteinExistence type="predicted"/>
<organism evidence="3 4">
    <name type="scientific">Caerostris extrusa</name>
    <name type="common">Bark spider</name>
    <name type="synonym">Caerostris bankana</name>
    <dbReference type="NCBI Taxonomy" id="172846"/>
    <lineage>
        <taxon>Eukaryota</taxon>
        <taxon>Metazoa</taxon>
        <taxon>Ecdysozoa</taxon>
        <taxon>Arthropoda</taxon>
        <taxon>Chelicerata</taxon>
        <taxon>Arachnida</taxon>
        <taxon>Araneae</taxon>
        <taxon>Araneomorphae</taxon>
        <taxon>Entelegynae</taxon>
        <taxon>Araneoidea</taxon>
        <taxon>Araneidae</taxon>
        <taxon>Caerostris</taxon>
    </lineage>
</organism>
<keyword evidence="2" id="KW-0732">Signal</keyword>
<keyword evidence="4" id="KW-1185">Reference proteome</keyword>
<evidence type="ECO:0000313" key="3">
    <source>
        <dbReference type="EMBL" id="GIY17222.1"/>
    </source>
</evidence>
<name>A0AAV4R9Y6_CAEEX</name>
<evidence type="ECO:0000313" key="4">
    <source>
        <dbReference type="Proteomes" id="UP001054945"/>
    </source>
</evidence>
<feature type="signal peptide" evidence="2">
    <location>
        <begin position="1"/>
        <end position="16"/>
    </location>
</feature>